<dbReference type="Pfam" id="PF14903">
    <property type="entry name" value="WG_beta_rep"/>
    <property type="match status" value="4"/>
</dbReference>
<dbReference type="OrthoDB" id="5607616at2"/>
<keyword evidence="1" id="KW-0732">Signal</keyword>
<organism evidence="2 3">
    <name type="scientific">Psychrobacter pasteurii</name>
    <dbReference type="NCBI Taxonomy" id="1945520"/>
    <lineage>
        <taxon>Bacteria</taxon>
        <taxon>Pseudomonadati</taxon>
        <taxon>Pseudomonadota</taxon>
        <taxon>Gammaproteobacteria</taxon>
        <taxon>Moraxellales</taxon>
        <taxon>Moraxellaceae</taxon>
        <taxon>Psychrobacter</taxon>
    </lineage>
</organism>
<dbReference type="EMBL" id="FUGD01000065">
    <property type="protein sequence ID" value="SJM36877.1"/>
    <property type="molecule type" value="Genomic_DNA"/>
</dbReference>
<protein>
    <submittedName>
        <fullName evidence="2">KWG Leptospira</fullName>
    </submittedName>
</protein>
<evidence type="ECO:0000313" key="2">
    <source>
        <dbReference type="EMBL" id="SJM36877.1"/>
    </source>
</evidence>
<sequence>MFTKPTLASATSKLIPLAAVIGSACFALPAQANYYDCKPPKTSYAEVDCTSDGDYYLGFNKDRQLQALLNKQGKVIASLKGYDSVSWTVSDGVIAVMKNDKVGYVNTRGKLVVPTIYDNLIDPDDKYDETWANDASEGRIVVAKNGKFGIIDTSNKVILPFTSKYRTIEGMTEGMAPIMSKSGKWGFLDKNGKEVVPPKYEGLDGNFGGVYGFRQGLAGVYDGNKWGFITKTGKVAVPFVYDEIRPFSEGLAGVLKNGKWGFINGANKTIIPFKYSDKNVERYSVNYMGANYFVFNEGVAEVATINDKTVCINKSGKSVACPDY</sequence>
<proteinExistence type="predicted"/>
<dbReference type="AlphaFoldDB" id="A0A1R4EEF7"/>
<evidence type="ECO:0000313" key="3">
    <source>
        <dbReference type="Proteomes" id="UP000188169"/>
    </source>
</evidence>
<dbReference type="PANTHER" id="PTHR37841:SF1">
    <property type="entry name" value="DUF3298 DOMAIN-CONTAINING PROTEIN"/>
    <property type="match status" value="1"/>
</dbReference>
<dbReference type="STRING" id="1945520.A1019T_00844"/>
<dbReference type="InterPro" id="IPR032774">
    <property type="entry name" value="WG_beta_rep"/>
</dbReference>
<dbReference type="SUPFAM" id="SSF69360">
    <property type="entry name" value="Cell wall binding repeat"/>
    <property type="match status" value="1"/>
</dbReference>
<dbReference type="RefSeq" id="WP_077448261.1">
    <property type="nucleotide sequence ID" value="NZ_FUGD01000065.1"/>
</dbReference>
<dbReference type="Proteomes" id="UP000188169">
    <property type="component" value="Unassembled WGS sequence"/>
</dbReference>
<keyword evidence="3" id="KW-1185">Reference proteome</keyword>
<feature type="chain" id="PRO_5012797268" evidence="1">
    <location>
        <begin position="33"/>
        <end position="324"/>
    </location>
</feature>
<reference evidence="3" key="1">
    <citation type="submission" date="2017-02" db="EMBL/GenBank/DDBJ databases">
        <authorList>
            <person name="Mornico D."/>
        </authorList>
    </citation>
    <scope>NUCLEOTIDE SEQUENCE [LARGE SCALE GENOMIC DNA]</scope>
</reference>
<feature type="signal peptide" evidence="1">
    <location>
        <begin position="1"/>
        <end position="32"/>
    </location>
</feature>
<name>A0A1R4EEF7_9GAMM</name>
<dbReference type="PROSITE" id="PS51257">
    <property type="entry name" value="PROKAR_LIPOPROTEIN"/>
    <property type="match status" value="1"/>
</dbReference>
<accession>A0A1R4EEF7</accession>
<dbReference type="PANTHER" id="PTHR37841">
    <property type="entry name" value="GLR2918 PROTEIN"/>
    <property type="match status" value="1"/>
</dbReference>
<gene>
    <name evidence="2" type="ORF">A1019T_00844</name>
</gene>
<evidence type="ECO:0000256" key="1">
    <source>
        <dbReference type="SAM" id="SignalP"/>
    </source>
</evidence>